<keyword evidence="1" id="KW-0732">Signal</keyword>
<evidence type="ECO:0008006" key="4">
    <source>
        <dbReference type="Google" id="ProtNLM"/>
    </source>
</evidence>
<dbReference type="SUPFAM" id="SSF49464">
    <property type="entry name" value="Carboxypeptidase regulatory domain-like"/>
    <property type="match status" value="1"/>
</dbReference>
<accession>A0A3P3W7D9</accession>
<evidence type="ECO:0000313" key="2">
    <source>
        <dbReference type="EMBL" id="RRJ91095.1"/>
    </source>
</evidence>
<proteinExistence type="predicted"/>
<feature type="signal peptide" evidence="1">
    <location>
        <begin position="1"/>
        <end position="20"/>
    </location>
</feature>
<comment type="caution">
    <text evidence="2">The sequence shown here is derived from an EMBL/GenBank/DDBJ whole genome shotgun (WGS) entry which is preliminary data.</text>
</comment>
<reference evidence="2 3" key="1">
    <citation type="submission" date="2018-11" db="EMBL/GenBank/DDBJ databases">
        <title>Flavobacterium sp. nov., YIM 102600 draft genome.</title>
        <authorList>
            <person name="Li G."/>
            <person name="Jiang Y."/>
        </authorList>
    </citation>
    <scope>NUCLEOTIDE SEQUENCE [LARGE SCALE GENOMIC DNA]</scope>
    <source>
        <strain evidence="2 3">YIM 102600</strain>
    </source>
</reference>
<dbReference type="RefSeq" id="WP_125012778.1">
    <property type="nucleotide sequence ID" value="NZ_RQVR01000009.1"/>
</dbReference>
<dbReference type="Proteomes" id="UP000271937">
    <property type="component" value="Unassembled WGS sequence"/>
</dbReference>
<evidence type="ECO:0000256" key="1">
    <source>
        <dbReference type="SAM" id="SignalP"/>
    </source>
</evidence>
<feature type="chain" id="PRO_5018140029" description="Carboxypeptidase-like regulatory domain-containing protein" evidence="1">
    <location>
        <begin position="21"/>
        <end position="243"/>
    </location>
</feature>
<dbReference type="EMBL" id="RQVR01000009">
    <property type="protein sequence ID" value="RRJ91095.1"/>
    <property type="molecule type" value="Genomic_DNA"/>
</dbReference>
<name>A0A3P3W7D9_9FLAO</name>
<dbReference type="AlphaFoldDB" id="A0A3P3W7D9"/>
<protein>
    <recommendedName>
        <fullName evidence="4">Carboxypeptidase-like regulatory domain-containing protein</fullName>
    </recommendedName>
</protein>
<keyword evidence="3" id="KW-1185">Reference proteome</keyword>
<sequence>MIKKNYLIVLVLLMSTFVFAQNGEKLIKGKVLTGQIPVENVEVINISNQSSTTTNSKGEFQISAKSNDPLIYSNSNYENVRKRLLKSEFESGQITVSLIPIATNLDVVVIDKTNAISGFEGAKKFTPAERRLETGNKQFRLKQGLEISNDAIINKISGKSKRLKKEVEVERKEAFLEEFSDTFADEFFTEDLRIEKEYVDGFKFYLAEDPEFIKAFHTYSDQEFGAMILRKTEEYKKLIANEK</sequence>
<dbReference type="OrthoDB" id="1427655at2"/>
<gene>
    <name evidence="2" type="ORF">EG849_09145</name>
</gene>
<dbReference type="InterPro" id="IPR008969">
    <property type="entry name" value="CarboxyPept-like_regulatory"/>
</dbReference>
<organism evidence="2 3">
    <name type="scientific">Flavobacterium macacae</name>
    <dbReference type="NCBI Taxonomy" id="2488993"/>
    <lineage>
        <taxon>Bacteria</taxon>
        <taxon>Pseudomonadati</taxon>
        <taxon>Bacteroidota</taxon>
        <taxon>Flavobacteriia</taxon>
        <taxon>Flavobacteriales</taxon>
        <taxon>Flavobacteriaceae</taxon>
        <taxon>Flavobacterium</taxon>
    </lineage>
</organism>
<evidence type="ECO:0000313" key="3">
    <source>
        <dbReference type="Proteomes" id="UP000271937"/>
    </source>
</evidence>